<keyword evidence="2 6" id="KW-0813">Transport</keyword>
<dbReference type="InterPro" id="IPR035906">
    <property type="entry name" value="MetI-like_sf"/>
</dbReference>
<reference evidence="8 9" key="1">
    <citation type="submission" date="2017-05" db="EMBL/GenBank/DDBJ databases">
        <title>Vagococcus spp. assemblies.</title>
        <authorList>
            <person name="Gulvik C.A."/>
        </authorList>
    </citation>
    <scope>NUCLEOTIDE SEQUENCE [LARGE SCALE GENOMIC DNA]</scope>
    <source>
        <strain evidence="8 9">LMG 24798</strain>
    </source>
</reference>
<feature type="transmembrane region" description="Helical" evidence="6">
    <location>
        <begin position="133"/>
        <end position="155"/>
    </location>
</feature>
<keyword evidence="9" id="KW-1185">Reference proteome</keyword>
<dbReference type="GO" id="GO:0055085">
    <property type="term" value="P:transmembrane transport"/>
    <property type="evidence" value="ECO:0007669"/>
    <property type="project" value="InterPro"/>
</dbReference>
<evidence type="ECO:0000256" key="3">
    <source>
        <dbReference type="ARBA" id="ARBA00022692"/>
    </source>
</evidence>
<evidence type="ECO:0000259" key="7">
    <source>
        <dbReference type="PROSITE" id="PS50928"/>
    </source>
</evidence>
<dbReference type="PANTHER" id="PTHR43470">
    <property type="entry name" value="PHOSPHATE TRANSPORT SYSTEM PERMEASE PROTEIN PSTA-RELATED"/>
    <property type="match status" value="1"/>
</dbReference>
<dbReference type="RefSeq" id="WP_126814264.1">
    <property type="nucleotide sequence ID" value="NZ_NGKC01000012.1"/>
</dbReference>
<evidence type="ECO:0000256" key="6">
    <source>
        <dbReference type="RuleBase" id="RU363032"/>
    </source>
</evidence>
<dbReference type="AlphaFoldDB" id="A0A430AR69"/>
<comment type="subcellular location">
    <subcellularLocation>
        <location evidence="6">Cell membrane</location>
        <topology evidence="6">Multi-pass membrane protein</topology>
    </subcellularLocation>
    <subcellularLocation>
        <location evidence="1">Membrane</location>
        <topology evidence="1">Multi-pass membrane protein</topology>
    </subcellularLocation>
</comment>
<feature type="transmembrane region" description="Helical" evidence="6">
    <location>
        <begin position="104"/>
        <end position="127"/>
    </location>
</feature>
<feature type="transmembrane region" description="Helical" evidence="6">
    <location>
        <begin position="248"/>
        <end position="270"/>
    </location>
</feature>
<name>A0A430AR69_9ENTE</name>
<accession>A0A430AR69</accession>
<protein>
    <recommendedName>
        <fullName evidence="7">ABC transmembrane type-1 domain-containing protein</fullName>
    </recommendedName>
</protein>
<dbReference type="OrthoDB" id="9807065at2"/>
<organism evidence="8 9">
    <name type="scientific">Vagococcus acidifermentans</name>
    <dbReference type="NCBI Taxonomy" id="564710"/>
    <lineage>
        <taxon>Bacteria</taxon>
        <taxon>Bacillati</taxon>
        <taxon>Bacillota</taxon>
        <taxon>Bacilli</taxon>
        <taxon>Lactobacillales</taxon>
        <taxon>Enterococcaceae</taxon>
        <taxon>Vagococcus</taxon>
    </lineage>
</organism>
<feature type="transmembrane region" description="Helical" evidence="6">
    <location>
        <begin position="192"/>
        <end position="212"/>
    </location>
</feature>
<feature type="transmembrane region" description="Helical" evidence="6">
    <location>
        <begin position="71"/>
        <end position="92"/>
    </location>
</feature>
<dbReference type="InterPro" id="IPR000515">
    <property type="entry name" value="MetI-like"/>
</dbReference>
<comment type="caution">
    <text evidence="8">The sequence shown here is derived from an EMBL/GenBank/DDBJ whole genome shotgun (WGS) entry which is preliminary data.</text>
</comment>
<keyword evidence="3 6" id="KW-0812">Transmembrane</keyword>
<dbReference type="SUPFAM" id="SSF161098">
    <property type="entry name" value="MetI-like"/>
    <property type="match status" value="1"/>
</dbReference>
<dbReference type="EMBL" id="NGKC01000012">
    <property type="protein sequence ID" value="RSU10434.1"/>
    <property type="molecule type" value="Genomic_DNA"/>
</dbReference>
<gene>
    <name evidence="8" type="ORF">CBF27_10495</name>
</gene>
<evidence type="ECO:0000256" key="2">
    <source>
        <dbReference type="ARBA" id="ARBA00022448"/>
    </source>
</evidence>
<feature type="transmembrane region" description="Helical" evidence="6">
    <location>
        <begin position="12"/>
        <end position="33"/>
    </location>
</feature>
<proteinExistence type="inferred from homology"/>
<dbReference type="PANTHER" id="PTHR43470:SF3">
    <property type="entry name" value="PHOSPHATE TRANSPORT SYSTEM PERMEASE PROTEIN PSTA-RELATED"/>
    <property type="match status" value="1"/>
</dbReference>
<dbReference type="Proteomes" id="UP000286773">
    <property type="component" value="Unassembled WGS sequence"/>
</dbReference>
<keyword evidence="5 6" id="KW-0472">Membrane</keyword>
<evidence type="ECO:0000313" key="8">
    <source>
        <dbReference type="EMBL" id="RSU10434.1"/>
    </source>
</evidence>
<feature type="transmembrane region" description="Helical" evidence="6">
    <location>
        <begin position="45"/>
        <end position="65"/>
    </location>
</feature>
<evidence type="ECO:0000256" key="1">
    <source>
        <dbReference type="ARBA" id="ARBA00004141"/>
    </source>
</evidence>
<comment type="similarity">
    <text evidence="6">Belongs to the binding-protein-dependent transport system permease family.</text>
</comment>
<evidence type="ECO:0000313" key="9">
    <source>
        <dbReference type="Proteomes" id="UP000286773"/>
    </source>
</evidence>
<dbReference type="Pfam" id="PF00528">
    <property type="entry name" value="BPD_transp_1"/>
    <property type="match status" value="1"/>
</dbReference>
<feature type="domain" description="ABC transmembrane type-1" evidence="7">
    <location>
        <begin position="64"/>
        <end position="267"/>
    </location>
</feature>
<dbReference type="Gene3D" id="1.10.3720.10">
    <property type="entry name" value="MetI-like"/>
    <property type="match status" value="1"/>
</dbReference>
<dbReference type="GO" id="GO:0005886">
    <property type="term" value="C:plasma membrane"/>
    <property type="evidence" value="ECO:0007669"/>
    <property type="project" value="UniProtKB-SubCell"/>
</dbReference>
<evidence type="ECO:0000256" key="4">
    <source>
        <dbReference type="ARBA" id="ARBA00022989"/>
    </source>
</evidence>
<dbReference type="PROSITE" id="PS50928">
    <property type="entry name" value="ABC_TM1"/>
    <property type="match status" value="1"/>
</dbReference>
<dbReference type="CDD" id="cd06261">
    <property type="entry name" value="TM_PBP2"/>
    <property type="match status" value="1"/>
</dbReference>
<sequence>MSNSLVKWGIRLISGLLAATVLGSISFVFMYLFNRGRTVISWSFLTADPAGMPIGTAGGIFPAIIGTFSLGLFSALIGGTLGVLVAVWLVYYGKQPLLSKAVYLAVYFLSGLPSIIFGLVGYTVLIFRLGFNRSLFCSGLTVSLMILPFVAIRVIKILQEHERDYYTQSLSLGISKEYTLLHVVLPDSSVEIIGTVFIGMAYGMGAVAPIMYTGAVMLSPLPVALDKPFMSLPYHLYLLVSNGLSYEYAYGTACVLLLLLLVMQCVYRLVHWLFYHRRK</sequence>
<evidence type="ECO:0000256" key="5">
    <source>
        <dbReference type="ARBA" id="ARBA00023136"/>
    </source>
</evidence>
<keyword evidence="4 6" id="KW-1133">Transmembrane helix</keyword>